<organism evidence="7 8">
    <name type="scientific">Gynuella sunshinyii YC6258</name>
    <dbReference type="NCBI Taxonomy" id="1445510"/>
    <lineage>
        <taxon>Bacteria</taxon>
        <taxon>Pseudomonadati</taxon>
        <taxon>Pseudomonadota</taxon>
        <taxon>Gammaproteobacteria</taxon>
        <taxon>Oceanospirillales</taxon>
        <taxon>Saccharospirillaceae</taxon>
        <taxon>Gynuella</taxon>
    </lineage>
</organism>
<feature type="transmembrane region" description="Helical" evidence="6">
    <location>
        <begin position="168"/>
        <end position="185"/>
    </location>
</feature>
<keyword evidence="3 6" id="KW-0812">Transmembrane</keyword>
<sequence length="220" mass="24248">MQIFHRWLSIVEGCFLVALGIHLLSVGGLLISGTAGLSLILIQITPLSFGLLFFTINLPFYIFSYLQMGLGFTLRTFVSVSLLTLLSELMRRFVHIEIDQVAIVAILGGLLIGFGLILLFRHQSSLGGFNVMVLYIEKRFGVHAGKTTLALDILIMILALVLIDVDKVAWSLLAFFTMASVVGRYHRPPVWAKPYPAQISDQLEQAEAALVTKAKSQQTG</sequence>
<feature type="transmembrane region" description="Helical" evidence="6">
    <location>
        <begin position="37"/>
        <end position="60"/>
    </location>
</feature>
<dbReference type="OrthoDB" id="3296441at2"/>
<dbReference type="PANTHER" id="PTHR33545:SF5">
    <property type="entry name" value="UPF0750 MEMBRANE PROTEIN YITT"/>
    <property type="match status" value="1"/>
</dbReference>
<feature type="transmembrane region" description="Helical" evidence="6">
    <location>
        <begin position="7"/>
        <end position="31"/>
    </location>
</feature>
<dbReference type="PATRIC" id="fig|1445510.3.peg.531"/>
<dbReference type="HOGENOM" id="CLU_063199_3_0_6"/>
<dbReference type="RefSeq" id="WP_044615618.1">
    <property type="nucleotide sequence ID" value="NZ_CP007142.1"/>
</dbReference>
<evidence type="ECO:0000256" key="1">
    <source>
        <dbReference type="ARBA" id="ARBA00004651"/>
    </source>
</evidence>
<evidence type="ECO:0000256" key="2">
    <source>
        <dbReference type="ARBA" id="ARBA00022475"/>
    </source>
</evidence>
<evidence type="ECO:0000256" key="6">
    <source>
        <dbReference type="SAM" id="Phobius"/>
    </source>
</evidence>
<evidence type="ECO:0000256" key="3">
    <source>
        <dbReference type="ARBA" id="ARBA00022692"/>
    </source>
</evidence>
<keyword evidence="2" id="KW-1003">Cell membrane</keyword>
<dbReference type="AlphaFoldDB" id="A0A0C5VQP9"/>
<dbReference type="EMBL" id="CP007142">
    <property type="protein sequence ID" value="AJQ92594.1"/>
    <property type="molecule type" value="Genomic_DNA"/>
</dbReference>
<dbReference type="Pfam" id="PF02588">
    <property type="entry name" value="YitT_membrane"/>
    <property type="match status" value="1"/>
</dbReference>
<feature type="transmembrane region" description="Helical" evidence="6">
    <location>
        <begin position="101"/>
        <end position="120"/>
    </location>
</feature>
<keyword evidence="4 6" id="KW-1133">Transmembrane helix</keyword>
<accession>A0A0C5VQP9</accession>
<evidence type="ECO:0000313" key="8">
    <source>
        <dbReference type="Proteomes" id="UP000032266"/>
    </source>
</evidence>
<evidence type="ECO:0008006" key="9">
    <source>
        <dbReference type="Google" id="ProtNLM"/>
    </source>
</evidence>
<protein>
    <recommendedName>
        <fullName evidence="9">BCR, YitT family</fullName>
    </recommendedName>
</protein>
<feature type="transmembrane region" description="Helical" evidence="6">
    <location>
        <begin position="72"/>
        <end position="89"/>
    </location>
</feature>
<name>A0A0C5VQP9_9GAMM</name>
<evidence type="ECO:0000256" key="4">
    <source>
        <dbReference type="ARBA" id="ARBA00022989"/>
    </source>
</evidence>
<gene>
    <name evidence="7" type="ORF">YC6258_00544</name>
</gene>
<reference evidence="7 8" key="1">
    <citation type="submission" date="2014-01" db="EMBL/GenBank/DDBJ databases">
        <title>Full genme sequencing of cellulolytic bacterium Gynuella sunshinyii YC6258T gen. nov., sp. nov.</title>
        <authorList>
            <person name="Khan H."/>
            <person name="Chung E.J."/>
            <person name="Chung Y.R."/>
        </authorList>
    </citation>
    <scope>NUCLEOTIDE SEQUENCE [LARGE SCALE GENOMIC DNA]</scope>
    <source>
        <strain evidence="7 8">YC6258</strain>
    </source>
</reference>
<dbReference type="InterPro" id="IPR003740">
    <property type="entry name" value="YitT"/>
</dbReference>
<proteinExistence type="predicted"/>
<feature type="transmembrane region" description="Helical" evidence="6">
    <location>
        <begin position="140"/>
        <end position="162"/>
    </location>
</feature>
<dbReference type="InterPro" id="IPR051461">
    <property type="entry name" value="UPF0750_membrane"/>
</dbReference>
<comment type="subcellular location">
    <subcellularLocation>
        <location evidence="1">Cell membrane</location>
        <topology evidence="1">Multi-pass membrane protein</topology>
    </subcellularLocation>
</comment>
<dbReference type="PANTHER" id="PTHR33545">
    <property type="entry name" value="UPF0750 MEMBRANE PROTEIN YITT-RELATED"/>
    <property type="match status" value="1"/>
</dbReference>
<keyword evidence="8" id="KW-1185">Reference proteome</keyword>
<dbReference type="Proteomes" id="UP000032266">
    <property type="component" value="Chromosome"/>
</dbReference>
<evidence type="ECO:0000256" key="5">
    <source>
        <dbReference type="ARBA" id="ARBA00023136"/>
    </source>
</evidence>
<keyword evidence="5 6" id="KW-0472">Membrane</keyword>
<dbReference type="KEGG" id="gsn:YC6258_00544"/>
<evidence type="ECO:0000313" key="7">
    <source>
        <dbReference type="EMBL" id="AJQ92594.1"/>
    </source>
</evidence>
<dbReference type="GO" id="GO:0005886">
    <property type="term" value="C:plasma membrane"/>
    <property type="evidence" value="ECO:0007669"/>
    <property type="project" value="UniProtKB-SubCell"/>
</dbReference>